<accession>A0ABU9MWZ5</accession>
<keyword evidence="3" id="KW-1185">Reference proteome</keyword>
<gene>
    <name evidence="2" type="ORF">WCN91_10255</name>
</gene>
<feature type="compositionally biased region" description="Polar residues" evidence="1">
    <location>
        <begin position="31"/>
        <end position="42"/>
    </location>
</feature>
<name>A0ABU9MWZ5_9GAMM</name>
<proteinExistence type="predicted"/>
<protein>
    <submittedName>
        <fullName evidence="2">Uncharacterized protein</fullName>
    </submittedName>
</protein>
<evidence type="ECO:0000313" key="3">
    <source>
        <dbReference type="Proteomes" id="UP001447008"/>
    </source>
</evidence>
<sequence>MSIRRISQAPASAHQVQPQARTNKLERETSPESAQGKVNNSQHGRELAEALYRQTIYDQPRDNRTSAAIATYREYAFLQRREEVQAMLHVSLYV</sequence>
<dbReference type="RefSeq" id="WP_342678728.1">
    <property type="nucleotide sequence ID" value="NZ_JBCGCU010000010.1"/>
</dbReference>
<reference evidence="2 3" key="1">
    <citation type="submission" date="2024-03" db="EMBL/GenBank/DDBJ databases">
        <title>Pseudoalteromonas qingdaonensis sp. nov., isolated from the intestines of marine benthic organisms.</title>
        <authorList>
            <person name="Lin X."/>
            <person name="Fang S."/>
            <person name="Hu X."/>
        </authorList>
    </citation>
    <scope>NUCLEOTIDE SEQUENCE [LARGE SCALE GENOMIC DNA]</scope>
    <source>
        <strain evidence="2 3">YIC-827</strain>
    </source>
</reference>
<evidence type="ECO:0000313" key="2">
    <source>
        <dbReference type="EMBL" id="MEM0515787.1"/>
    </source>
</evidence>
<dbReference type="Proteomes" id="UP001447008">
    <property type="component" value="Unassembled WGS sequence"/>
</dbReference>
<dbReference type="EMBL" id="JBCGCU010000010">
    <property type="protein sequence ID" value="MEM0515787.1"/>
    <property type="molecule type" value="Genomic_DNA"/>
</dbReference>
<organism evidence="2 3">
    <name type="scientific">Pseudoalteromonas qingdaonensis</name>
    <dbReference type="NCBI Taxonomy" id="3131913"/>
    <lineage>
        <taxon>Bacteria</taxon>
        <taxon>Pseudomonadati</taxon>
        <taxon>Pseudomonadota</taxon>
        <taxon>Gammaproteobacteria</taxon>
        <taxon>Alteromonadales</taxon>
        <taxon>Pseudoalteromonadaceae</taxon>
        <taxon>Pseudoalteromonas</taxon>
    </lineage>
</organism>
<evidence type="ECO:0000256" key="1">
    <source>
        <dbReference type="SAM" id="MobiDB-lite"/>
    </source>
</evidence>
<comment type="caution">
    <text evidence="2">The sequence shown here is derived from an EMBL/GenBank/DDBJ whole genome shotgun (WGS) entry which is preliminary data.</text>
</comment>
<feature type="region of interest" description="Disordered" evidence="1">
    <location>
        <begin position="1"/>
        <end position="44"/>
    </location>
</feature>